<comment type="similarity">
    <text evidence="1">Belongs to the FAH family.</text>
</comment>
<dbReference type="GO" id="GO:0046872">
    <property type="term" value="F:metal ion binding"/>
    <property type="evidence" value="ECO:0007669"/>
    <property type="project" value="UniProtKB-KW"/>
</dbReference>
<dbReference type="EMBL" id="BMGC01000057">
    <property type="protein sequence ID" value="GGB47373.1"/>
    <property type="molecule type" value="Genomic_DNA"/>
</dbReference>
<evidence type="ECO:0000256" key="2">
    <source>
        <dbReference type="ARBA" id="ARBA00022723"/>
    </source>
</evidence>
<keyword evidence="2" id="KW-0479">Metal-binding</keyword>
<dbReference type="Gene3D" id="3.90.850.10">
    <property type="entry name" value="Fumarylacetoacetase-like, C-terminal domain"/>
    <property type="match status" value="1"/>
</dbReference>
<dbReference type="InterPro" id="IPR011234">
    <property type="entry name" value="Fumarylacetoacetase-like_C"/>
</dbReference>
<accession>A0A916X1U7</accession>
<keyword evidence="5" id="KW-1185">Reference proteome</keyword>
<dbReference type="InterPro" id="IPR036663">
    <property type="entry name" value="Fumarylacetoacetase_C_sf"/>
</dbReference>
<keyword evidence="4" id="KW-0378">Hydrolase</keyword>
<dbReference type="Pfam" id="PF01557">
    <property type="entry name" value="FAA_hydrolase"/>
    <property type="match status" value="1"/>
</dbReference>
<feature type="domain" description="Fumarylacetoacetase-like C-terminal" evidence="3">
    <location>
        <begin position="78"/>
        <end position="283"/>
    </location>
</feature>
<dbReference type="GO" id="GO:0016787">
    <property type="term" value="F:hydrolase activity"/>
    <property type="evidence" value="ECO:0007669"/>
    <property type="project" value="UniProtKB-KW"/>
</dbReference>
<organism evidence="4 5">
    <name type="scientific">Gordonia jinhuaensis</name>
    <dbReference type="NCBI Taxonomy" id="1517702"/>
    <lineage>
        <taxon>Bacteria</taxon>
        <taxon>Bacillati</taxon>
        <taxon>Actinomycetota</taxon>
        <taxon>Actinomycetes</taxon>
        <taxon>Mycobacteriales</taxon>
        <taxon>Gordoniaceae</taxon>
        <taxon>Gordonia</taxon>
    </lineage>
</organism>
<dbReference type="PANTHER" id="PTHR42796:SF4">
    <property type="entry name" value="FUMARYLACETOACETATE HYDROLASE DOMAIN-CONTAINING PROTEIN 2A"/>
    <property type="match status" value="1"/>
</dbReference>
<dbReference type="AlphaFoldDB" id="A0A916X1U7"/>
<dbReference type="InterPro" id="IPR051121">
    <property type="entry name" value="FAH"/>
</dbReference>
<evidence type="ECO:0000313" key="4">
    <source>
        <dbReference type="EMBL" id="GGB47373.1"/>
    </source>
</evidence>
<dbReference type="RefSeq" id="WP_188588806.1">
    <property type="nucleotide sequence ID" value="NZ_BMGC01000057.1"/>
</dbReference>
<evidence type="ECO:0000256" key="1">
    <source>
        <dbReference type="ARBA" id="ARBA00010211"/>
    </source>
</evidence>
<dbReference type="GO" id="GO:0044281">
    <property type="term" value="P:small molecule metabolic process"/>
    <property type="evidence" value="ECO:0007669"/>
    <property type="project" value="UniProtKB-ARBA"/>
</dbReference>
<dbReference type="Proteomes" id="UP000621454">
    <property type="component" value="Unassembled WGS sequence"/>
</dbReference>
<reference evidence="4" key="1">
    <citation type="journal article" date="2014" name="Int. J. Syst. Evol. Microbiol.">
        <title>Complete genome sequence of Corynebacterium casei LMG S-19264T (=DSM 44701T), isolated from a smear-ripened cheese.</title>
        <authorList>
            <consortium name="US DOE Joint Genome Institute (JGI-PGF)"/>
            <person name="Walter F."/>
            <person name="Albersmeier A."/>
            <person name="Kalinowski J."/>
            <person name="Ruckert C."/>
        </authorList>
    </citation>
    <scope>NUCLEOTIDE SEQUENCE</scope>
    <source>
        <strain evidence="4">CGMCC 1.12827</strain>
    </source>
</reference>
<sequence>MRIANLDGRATLVVGSDGAEQGIDIADASGQFGPDIADIYSQFDSVTAWARDADLAGATRTDIDRSKLGAPSPAPRQVFAIGLNYDEHAAESGFAAPEGLPPVFTKYVSSFSGPDSTVVIPAGGNVDWETELVVIIGRTAREVDAETAWDHVAGLTAGQDISDRITQSRGPAPQFGLGKSFPGFSPQGPWLVTPDEFENRDDLELGCSIDGEQMQKGRTRDLIFPVAKLIAELSRNVTLYPGDVIFTGTPAGIGAGRKPPRFLADGEHLDSWISGIGKLHQTFVAAN</sequence>
<comment type="caution">
    <text evidence="4">The sequence shown here is derived from an EMBL/GenBank/DDBJ whole genome shotgun (WGS) entry which is preliminary data.</text>
</comment>
<evidence type="ECO:0000313" key="5">
    <source>
        <dbReference type="Proteomes" id="UP000621454"/>
    </source>
</evidence>
<protein>
    <submittedName>
        <fullName evidence="4">Fumarylacetoacetate hydrolase</fullName>
    </submittedName>
</protein>
<gene>
    <name evidence="4" type="ORF">GCM10011489_38270</name>
</gene>
<proteinExistence type="inferred from homology"/>
<name>A0A916X1U7_9ACTN</name>
<evidence type="ECO:0000259" key="3">
    <source>
        <dbReference type="Pfam" id="PF01557"/>
    </source>
</evidence>
<reference evidence="4" key="2">
    <citation type="submission" date="2020-09" db="EMBL/GenBank/DDBJ databases">
        <authorList>
            <person name="Sun Q."/>
            <person name="Zhou Y."/>
        </authorList>
    </citation>
    <scope>NUCLEOTIDE SEQUENCE</scope>
    <source>
        <strain evidence="4">CGMCC 1.12827</strain>
    </source>
</reference>
<dbReference type="PANTHER" id="PTHR42796">
    <property type="entry name" value="FUMARYLACETOACETATE HYDROLASE DOMAIN-CONTAINING PROTEIN 2A-RELATED"/>
    <property type="match status" value="1"/>
</dbReference>
<dbReference type="SUPFAM" id="SSF56529">
    <property type="entry name" value="FAH"/>
    <property type="match status" value="1"/>
</dbReference>